<keyword evidence="1" id="KW-0812">Transmembrane</keyword>
<sequence length="63" mass="6993">MGGAIDSVLIIALITTIIILGTIFISLKNRIKKNWVLALLLIILIPVVFYFVCNRIINIIGNL</sequence>
<feature type="transmembrane region" description="Helical" evidence="1">
    <location>
        <begin position="6"/>
        <end position="27"/>
    </location>
</feature>
<comment type="caution">
    <text evidence="2">The sequence shown here is derived from an EMBL/GenBank/DDBJ whole genome shotgun (WGS) entry which is preliminary data.</text>
</comment>
<feature type="transmembrane region" description="Helical" evidence="1">
    <location>
        <begin position="34"/>
        <end position="52"/>
    </location>
</feature>
<evidence type="ECO:0000313" key="2">
    <source>
        <dbReference type="EMBL" id="RFS21180.1"/>
    </source>
</evidence>
<keyword evidence="1" id="KW-0472">Membrane</keyword>
<gene>
    <name evidence="2" type="ORF">DVR12_17760</name>
</gene>
<dbReference type="EMBL" id="QPMM01000009">
    <property type="protein sequence ID" value="RFS21180.1"/>
    <property type="molecule type" value="Genomic_DNA"/>
</dbReference>
<evidence type="ECO:0000313" key="3">
    <source>
        <dbReference type="Proteomes" id="UP000260644"/>
    </source>
</evidence>
<protein>
    <submittedName>
        <fullName evidence="2">Uncharacterized protein</fullName>
    </submittedName>
</protein>
<name>A0A3E1Y7W6_9BACT</name>
<keyword evidence="3" id="KW-1185">Reference proteome</keyword>
<dbReference type="AlphaFoldDB" id="A0A3E1Y7W6"/>
<proteinExistence type="predicted"/>
<keyword evidence="1" id="KW-1133">Transmembrane helix</keyword>
<evidence type="ECO:0000256" key="1">
    <source>
        <dbReference type="SAM" id="Phobius"/>
    </source>
</evidence>
<organism evidence="2 3">
    <name type="scientific">Chitinophaga silvatica</name>
    <dbReference type="NCBI Taxonomy" id="2282649"/>
    <lineage>
        <taxon>Bacteria</taxon>
        <taxon>Pseudomonadati</taxon>
        <taxon>Bacteroidota</taxon>
        <taxon>Chitinophagia</taxon>
        <taxon>Chitinophagales</taxon>
        <taxon>Chitinophagaceae</taxon>
        <taxon>Chitinophaga</taxon>
    </lineage>
</organism>
<dbReference type="Proteomes" id="UP000260644">
    <property type="component" value="Unassembled WGS sequence"/>
</dbReference>
<reference evidence="2 3" key="1">
    <citation type="submission" date="2018-07" db="EMBL/GenBank/DDBJ databases">
        <title>Chitinophaga K2CV101002-2 sp. nov., isolated from a monsoon evergreen broad-leaved forest soil.</title>
        <authorList>
            <person name="Lv Y."/>
        </authorList>
    </citation>
    <scope>NUCLEOTIDE SEQUENCE [LARGE SCALE GENOMIC DNA]</scope>
    <source>
        <strain evidence="2 3">GDMCC 1.1288</strain>
    </source>
</reference>
<accession>A0A3E1Y7W6</accession>